<feature type="non-terminal residue" evidence="1">
    <location>
        <position position="36"/>
    </location>
</feature>
<dbReference type="EMBL" id="BARW01043320">
    <property type="protein sequence ID" value="GAJ19184.1"/>
    <property type="molecule type" value="Genomic_DNA"/>
</dbReference>
<proteinExistence type="predicted"/>
<evidence type="ECO:0000313" key="1">
    <source>
        <dbReference type="EMBL" id="GAJ19184.1"/>
    </source>
</evidence>
<accession>X1UNU6</accession>
<organism evidence="1">
    <name type="scientific">marine sediment metagenome</name>
    <dbReference type="NCBI Taxonomy" id="412755"/>
    <lineage>
        <taxon>unclassified sequences</taxon>
        <taxon>metagenomes</taxon>
        <taxon>ecological metagenomes</taxon>
    </lineage>
</organism>
<protein>
    <submittedName>
        <fullName evidence="1">Uncharacterized protein</fullName>
    </submittedName>
</protein>
<feature type="non-terminal residue" evidence="1">
    <location>
        <position position="1"/>
    </location>
</feature>
<name>X1UNU6_9ZZZZ</name>
<dbReference type="AlphaFoldDB" id="X1UNU6"/>
<comment type="caution">
    <text evidence="1">The sequence shown here is derived from an EMBL/GenBank/DDBJ whole genome shotgun (WGS) entry which is preliminary data.</text>
</comment>
<sequence>PETKSGRAMLEKWPDCPGSLGLAISEAIEYMIDHPD</sequence>
<reference evidence="1" key="1">
    <citation type="journal article" date="2014" name="Front. Microbiol.">
        <title>High frequency of phylogenetically diverse reductive dehalogenase-homologous genes in deep subseafloor sedimentary metagenomes.</title>
        <authorList>
            <person name="Kawai M."/>
            <person name="Futagami T."/>
            <person name="Toyoda A."/>
            <person name="Takaki Y."/>
            <person name="Nishi S."/>
            <person name="Hori S."/>
            <person name="Arai W."/>
            <person name="Tsubouchi T."/>
            <person name="Morono Y."/>
            <person name="Uchiyama I."/>
            <person name="Ito T."/>
            <person name="Fujiyama A."/>
            <person name="Inagaki F."/>
            <person name="Takami H."/>
        </authorList>
    </citation>
    <scope>NUCLEOTIDE SEQUENCE</scope>
    <source>
        <strain evidence="1">Expedition CK06-06</strain>
    </source>
</reference>
<gene>
    <name evidence="1" type="ORF">S12H4_63540</name>
</gene>